<evidence type="ECO:0000256" key="7">
    <source>
        <dbReference type="ARBA" id="ARBA00022840"/>
    </source>
</evidence>
<evidence type="ECO:0000256" key="6">
    <source>
        <dbReference type="ARBA" id="ARBA00022741"/>
    </source>
</evidence>
<dbReference type="PANTHER" id="PTHR43297">
    <property type="entry name" value="OLIGOPEPTIDE TRANSPORT ATP-BINDING PROTEIN APPD"/>
    <property type="match status" value="1"/>
</dbReference>
<evidence type="ECO:0000256" key="8">
    <source>
        <dbReference type="ARBA" id="ARBA00022967"/>
    </source>
</evidence>
<dbReference type="InterPro" id="IPR017871">
    <property type="entry name" value="ABC_transporter-like_CS"/>
</dbReference>
<dbReference type="SMART" id="SM00382">
    <property type="entry name" value="AAA"/>
    <property type="match status" value="2"/>
</dbReference>
<dbReference type="NCBIfam" id="TIGR01727">
    <property type="entry name" value="oligo_HPY"/>
    <property type="match status" value="2"/>
</dbReference>
<dbReference type="Proteomes" id="UP001596455">
    <property type="component" value="Unassembled WGS sequence"/>
</dbReference>
<proteinExistence type="inferred from homology"/>
<keyword evidence="4" id="KW-1003">Cell membrane</keyword>
<evidence type="ECO:0000256" key="5">
    <source>
        <dbReference type="ARBA" id="ARBA00022519"/>
    </source>
</evidence>
<evidence type="ECO:0000256" key="2">
    <source>
        <dbReference type="ARBA" id="ARBA00005417"/>
    </source>
</evidence>
<keyword evidence="9" id="KW-0472">Membrane</keyword>
<feature type="region of interest" description="Disordered" evidence="10">
    <location>
        <begin position="1"/>
        <end position="20"/>
    </location>
</feature>
<keyword evidence="5" id="KW-0997">Cell inner membrane</keyword>
<evidence type="ECO:0000256" key="3">
    <source>
        <dbReference type="ARBA" id="ARBA00022448"/>
    </source>
</evidence>
<sequence length="734" mass="80301">MAHQGATATQRSGTRTDEDRPLLQVEGLRTYFDTPDGEVKAVDGVDLTVPAGRTLCVVGESGCGKSITARSVLQLVDPPGRIVDGSAWWSRADGSTVDLAALETDGEEIRQVRGGEIGMVFQEPMASLSPMYTVGAQLTEAIRLHRDVTREVAREIGLGLLRRVGIPRPEDRFDVYPFQLSGGMAQRVMIAIALACDPALLIADEPTTALDVTTQARILDLLKDLQRENGMAILFITHDLGVVAEMADEVTVMYLGKVVEHGTVEQIFTEPKHPYTRALLRSIPTMREGAAREPLAAIRGMVPHPQNRPTGCPFRTRCDHAMPGICDVDPPPESRLESGHVAFCHLYSHDEAGAAPSDDAVTARPDDAGPAPTAEVTLTRPAVEPSPHDAAPLLEVRDLVKHYPLGGGMFRRRKGTVRAVGGVDMVIRPGETMGLVGESGCGKTTLGRCVARLLDATSGEILYREQDGTQVDLARLQGRALKRYRSQIRMIFQDPFSSLNPRMTVEQIVGEPLLVNGLARGSTLHDRVAQMLRRVGIRPEYMPRYPHAFSGGQRQRLNIARALITEPRLVVADEPVSALDVSVRAQILNLLTDLQEELGLTYLFVSHDLSVVEHVSDRVTVMYLGRVAEEAETAQLYRRPHHPYTETLLNAVPVPDPTVRRDRGERATTDDLPDPADPPSGCLFHTRCPHASTERCPTEVPALRPTGEDRRAACHYTEDLVLPGIATTRPADER</sequence>
<dbReference type="Pfam" id="PF00005">
    <property type="entry name" value="ABC_tran"/>
    <property type="match status" value="2"/>
</dbReference>
<feature type="compositionally biased region" description="Basic and acidic residues" evidence="10">
    <location>
        <begin position="658"/>
        <end position="669"/>
    </location>
</feature>
<keyword evidence="6" id="KW-0547">Nucleotide-binding</keyword>
<evidence type="ECO:0000259" key="11">
    <source>
        <dbReference type="PROSITE" id="PS50893"/>
    </source>
</evidence>
<keyword evidence="3" id="KW-0813">Transport</keyword>
<feature type="domain" description="ABC transporter" evidence="11">
    <location>
        <begin position="394"/>
        <end position="649"/>
    </location>
</feature>
<evidence type="ECO:0000313" key="13">
    <source>
        <dbReference type="Proteomes" id="UP001596455"/>
    </source>
</evidence>
<organism evidence="12 13">
    <name type="scientific">Georgenia alba</name>
    <dbReference type="NCBI Taxonomy" id="2233858"/>
    <lineage>
        <taxon>Bacteria</taxon>
        <taxon>Bacillati</taxon>
        <taxon>Actinomycetota</taxon>
        <taxon>Actinomycetes</taxon>
        <taxon>Micrococcales</taxon>
        <taxon>Bogoriellaceae</taxon>
        <taxon>Georgenia</taxon>
    </lineage>
</organism>
<dbReference type="PROSITE" id="PS50893">
    <property type="entry name" value="ABC_TRANSPORTER_2"/>
    <property type="match status" value="2"/>
</dbReference>
<evidence type="ECO:0000313" key="12">
    <source>
        <dbReference type="EMBL" id="MFC7405451.1"/>
    </source>
</evidence>
<reference evidence="13" key="1">
    <citation type="journal article" date="2019" name="Int. J. Syst. Evol. Microbiol.">
        <title>The Global Catalogue of Microorganisms (GCM) 10K type strain sequencing project: providing services to taxonomists for standard genome sequencing and annotation.</title>
        <authorList>
            <consortium name="The Broad Institute Genomics Platform"/>
            <consortium name="The Broad Institute Genome Sequencing Center for Infectious Disease"/>
            <person name="Wu L."/>
            <person name="Ma J."/>
        </authorList>
    </citation>
    <scope>NUCLEOTIDE SEQUENCE [LARGE SCALE GENOMIC DNA]</scope>
    <source>
        <strain evidence="13">JCM 1490</strain>
    </source>
</reference>
<keyword evidence="8" id="KW-1278">Translocase</keyword>
<dbReference type="SUPFAM" id="SSF52540">
    <property type="entry name" value="P-loop containing nucleoside triphosphate hydrolases"/>
    <property type="match status" value="2"/>
</dbReference>
<protein>
    <submittedName>
        <fullName evidence="12">Dipeptide ABC transporter ATP-binding protein</fullName>
    </submittedName>
</protein>
<feature type="compositionally biased region" description="Polar residues" evidence="10">
    <location>
        <begin position="1"/>
        <end position="13"/>
    </location>
</feature>
<dbReference type="RefSeq" id="WP_382393902.1">
    <property type="nucleotide sequence ID" value="NZ_JBHTCQ010000002.1"/>
</dbReference>
<gene>
    <name evidence="12" type="ORF">ACFQQL_10070</name>
</gene>
<name>A0ABW2Q8K5_9MICO</name>
<dbReference type="PANTHER" id="PTHR43297:SF14">
    <property type="entry name" value="ATPASE AAA-TYPE CORE DOMAIN-CONTAINING PROTEIN"/>
    <property type="match status" value="1"/>
</dbReference>
<dbReference type="GO" id="GO:0005524">
    <property type="term" value="F:ATP binding"/>
    <property type="evidence" value="ECO:0007669"/>
    <property type="project" value="UniProtKB-KW"/>
</dbReference>
<feature type="domain" description="ABC transporter" evidence="11">
    <location>
        <begin position="23"/>
        <end position="280"/>
    </location>
</feature>
<dbReference type="InterPro" id="IPR003439">
    <property type="entry name" value="ABC_transporter-like_ATP-bd"/>
</dbReference>
<dbReference type="EMBL" id="JBHTCQ010000002">
    <property type="protein sequence ID" value="MFC7405451.1"/>
    <property type="molecule type" value="Genomic_DNA"/>
</dbReference>
<dbReference type="InterPro" id="IPR003593">
    <property type="entry name" value="AAA+_ATPase"/>
</dbReference>
<dbReference type="CDD" id="cd03257">
    <property type="entry name" value="ABC_NikE_OppD_transporters"/>
    <property type="match status" value="2"/>
</dbReference>
<dbReference type="InterPro" id="IPR050388">
    <property type="entry name" value="ABC_Ni/Peptide_Import"/>
</dbReference>
<evidence type="ECO:0000256" key="9">
    <source>
        <dbReference type="ARBA" id="ARBA00023136"/>
    </source>
</evidence>
<dbReference type="Pfam" id="PF08352">
    <property type="entry name" value="oligo_HPY"/>
    <property type="match status" value="2"/>
</dbReference>
<evidence type="ECO:0000256" key="4">
    <source>
        <dbReference type="ARBA" id="ARBA00022475"/>
    </source>
</evidence>
<dbReference type="PROSITE" id="PS00211">
    <property type="entry name" value="ABC_TRANSPORTER_1"/>
    <property type="match status" value="2"/>
</dbReference>
<dbReference type="NCBIfam" id="NF007739">
    <property type="entry name" value="PRK10419.1"/>
    <property type="match status" value="2"/>
</dbReference>
<feature type="region of interest" description="Disordered" evidence="10">
    <location>
        <begin position="653"/>
        <end position="680"/>
    </location>
</feature>
<keyword evidence="7 12" id="KW-0067">ATP-binding</keyword>
<keyword evidence="13" id="KW-1185">Reference proteome</keyword>
<comment type="similarity">
    <text evidence="2">Belongs to the ABC transporter superfamily.</text>
</comment>
<dbReference type="InterPro" id="IPR027417">
    <property type="entry name" value="P-loop_NTPase"/>
</dbReference>
<accession>A0ABW2Q8K5</accession>
<evidence type="ECO:0000256" key="1">
    <source>
        <dbReference type="ARBA" id="ARBA00004202"/>
    </source>
</evidence>
<dbReference type="InterPro" id="IPR013563">
    <property type="entry name" value="Oligopep_ABC_C"/>
</dbReference>
<dbReference type="NCBIfam" id="NF008453">
    <property type="entry name" value="PRK11308.1"/>
    <property type="match status" value="2"/>
</dbReference>
<comment type="caution">
    <text evidence="12">The sequence shown here is derived from an EMBL/GenBank/DDBJ whole genome shotgun (WGS) entry which is preliminary data.</text>
</comment>
<dbReference type="Gene3D" id="3.40.50.300">
    <property type="entry name" value="P-loop containing nucleotide triphosphate hydrolases"/>
    <property type="match status" value="2"/>
</dbReference>
<comment type="subcellular location">
    <subcellularLocation>
        <location evidence="1">Cell membrane</location>
        <topology evidence="1">Peripheral membrane protein</topology>
    </subcellularLocation>
</comment>
<evidence type="ECO:0000256" key="10">
    <source>
        <dbReference type="SAM" id="MobiDB-lite"/>
    </source>
</evidence>